<reference evidence="1 2" key="1">
    <citation type="journal article" date="2007" name="PLoS Genet.">
        <title>Patterns and implications of gene gain and loss in the evolution of Prochlorococcus.</title>
        <authorList>
            <person name="Kettler G.C."/>
            <person name="Martiny A.C."/>
            <person name="Huang K."/>
            <person name="Zucker J."/>
            <person name="Coleman M.L."/>
            <person name="Rodrigue S."/>
            <person name="Chen F."/>
            <person name="Lapidus A."/>
            <person name="Ferriera S."/>
            <person name="Johnson J."/>
            <person name="Steglich C."/>
            <person name="Church G.M."/>
            <person name="Richardson P."/>
            <person name="Chisholm S.W."/>
        </authorList>
    </citation>
    <scope>NUCLEOTIDE SEQUENCE [LARGE SCALE GENOMIC DNA]</scope>
    <source>
        <strain evidence="1 2">MIT 9303</strain>
    </source>
</reference>
<gene>
    <name evidence="1" type="ordered locus">P9303_09771</name>
</gene>
<dbReference type="HOGENOM" id="CLU_127655_0_0_3"/>
<dbReference type="AlphaFoldDB" id="A2C8B6"/>
<proteinExistence type="predicted"/>
<protein>
    <submittedName>
        <fullName evidence="1">Uncharacterized protein</fullName>
    </submittedName>
</protein>
<dbReference type="EMBL" id="CP000554">
    <property type="protein sequence ID" value="ABM77726.1"/>
    <property type="molecule type" value="Genomic_DNA"/>
</dbReference>
<organism evidence="1 2">
    <name type="scientific">Prochlorococcus marinus (strain MIT 9303)</name>
    <dbReference type="NCBI Taxonomy" id="59922"/>
    <lineage>
        <taxon>Bacteria</taxon>
        <taxon>Bacillati</taxon>
        <taxon>Cyanobacteriota</taxon>
        <taxon>Cyanophyceae</taxon>
        <taxon>Synechococcales</taxon>
        <taxon>Prochlorococcaceae</taxon>
        <taxon>Prochlorococcus</taxon>
    </lineage>
</organism>
<dbReference type="KEGG" id="pmf:P9303_09771"/>
<sequence>MIAPIPFLVGAGPLPDGRMRSGCLLLASAWGGELSHHRCSENPHQVLGLLPPEGGMVRLSGDPAMLHPDGGSWLEALGAWRQPTILLVSPLPSGEIPGVAPAYVALCAALDVPLIGVLQLGGSWDLSLRRSDGLPWFGLLPDDPSALSAVPNGGCLQQGPSLEEVVVQLRRRLLLSFD</sequence>
<name>A2C8B6_PROM3</name>
<accession>A2C8B6</accession>
<evidence type="ECO:0000313" key="2">
    <source>
        <dbReference type="Proteomes" id="UP000002274"/>
    </source>
</evidence>
<dbReference type="Proteomes" id="UP000002274">
    <property type="component" value="Chromosome"/>
</dbReference>
<evidence type="ECO:0000313" key="1">
    <source>
        <dbReference type="EMBL" id="ABM77726.1"/>
    </source>
</evidence>
<dbReference type="RefSeq" id="WP_011825632.1">
    <property type="nucleotide sequence ID" value="NC_008820.1"/>
</dbReference>
<dbReference type="BioCyc" id="PMAR59922:G1G80-883-MONOMER"/>